<dbReference type="Proteomes" id="UP000095558">
    <property type="component" value="Unassembled WGS sequence"/>
</dbReference>
<evidence type="ECO:0000256" key="1">
    <source>
        <dbReference type="SAM" id="Phobius"/>
    </source>
</evidence>
<proteinExistence type="predicted"/>
<name>A0A174AG29_9CLOT</name>
<organism evidence="2 3">
    <name type="scientific">Clostridium disporicum</name>
    <dbReference type="NCBI Taxonomy" id="84024"/>
    <lineage>
        <taxon>Bacteria</taxon>
        <taxon>Bacillati</taxon>
        <taxon>Bacillota</taxon>
        <taxon>Clostridia</taxon>
        <taxon>Eubacteriales</taxon>
        <taxon>Clostridiaceae</taxon>
        <taxon>Clostridium</taxon>
    </lineage>
</organism>
<keyword evidence="1" id="KW-0812">Transmembrane</keyword>
<keyword evidence="1" id="KW-0472">Membrane</keyword>
<evidence type="ECO:0000313" key="2">
    <source>
        <dbReference type="EMBL" id="CUN87562.1"/>
    </source>
</evidence>
<dbReference type="EMBL" id="CYZV01000008">
    <property type="protein sequence ID" value="CUN87562.1"/>
    <property type="molecule type" value="Genomic_DNA"/>
</dbReference>
<protein>
    <submittedName>
        <fullName evidence="2">Uncharacterized protein</fullName>
    </submittedName>
</protein>
<gene>
    <name evidence="2" type="ORF">ERS852470_00917</name>
</gene>
<feature type="transmembrane region" description="Helical" evidence="1">
    <location>
        <begin position="6"/>
        <end position="28"/>
    </location>
</feature>
<dbReference type="AlphaFoldDB" id="A0A174AG29"/>
<reference evidence="2 3" key="1">
    <citation type="submission" date="2015-09" db="EMBL/GenBank/DDBJ databases">
        <authorList>
            <consortium name="Pathogen Informatics"/>
        </authorList>
    </citation>
    <scope>NUCLEOTIDE SEQUENCE [LARGE SCALE GENOMIC DNA]</scope>
    <source>
        <strain evidence="2 3">2789STDY5834855</strain>
    </source>
</reference>
<keyword evidence="1" id="KW-1133">Transmembrane helix</keyword>
<accession>A0A174AG29</accession>
<sequence>MENIYKVVGFITIWGGAGVLIGTFAGALEQALKERKKS</sequence>
<evidence type="ECO:0000313" key="3">
    <source>
        <dbReference type="Proteomes" id="UP000095558"/>
    </source>
</evidence>